<name>A0A397W2H4_9GLOM</name>
<dbReference type="EMBL" id="QKWP01000052">
    <property type="protein sequence ID" value="RIB28930.1"/>
    <property type="molecule type" value="Genomic_DNA"/>
</dbReference>
<organism evidence="2 3">
    <name type="scientific">Gigaspora rosea</name>
    <dbReference type="NCBI Taxonomy" id="44941"/>
    <lineage>
        <taxon>Eukaryota</taxon>
        <taxon>Fungi</taxon>
        <taxon>Fungi incertae sedis</taxon>
        <taxon>Mucoromycota</taxon>
        <taxon>Glomeromycotina</taxon>
        <taxon>Glomeromycetes</taxon>
        <taxon>Diversisporales</taxon>
        <taxon>Gigasporaceae</taxon>
        <taxon>Gigaspora</taxon>
    </lineage>
</organism>
<evidence type="ECO:0000313" key="3">
    <source>
        <dbReference type="Proteomes" id="UP000266673"/>
    </source>
</evidence>
<evidence type="ECO:0000256" key="1">
    <source>
        <dbReference type="SAM" id="MobiDB-lite"/>
    </source>
</evidence>
<sequence length="107" mass="12600">MKRTKTTKEQEGKPQTILDSDLNNKSRIYRDRVTPVGYDSKGNTYWLFDDNRLCKESPKKDASKKQKSKVKNTRHSRAKHVTPEVNKSIAESMNWETVCVTRWYIFC</sequence>
<feature type="compositionally biased region" description="Basic and acidic residues" evidence="1">
    <location>
        <begin position="1"/>
        <end position="12"/>
    </location>
</feature>
<accession>A0A397W2H4</accession>
<dbReference type="STRING" id="44941.A0A397W2H4"/>
<feature type="compositionally biased region" description="Basic residues" evidence="1">
    <location>
        <begin position="65"/>
        <end position="80"/>
    </location>
</feature>
<dbReference type="Proteomes" id="UP000266673">
    <property type="component" value="Unassembled WGS sequence"/>
</dbReference>
<feature type="region of interest" description="Disordered" evidence="1">
    <location>
        <begin position="57"/>
        <end position="84"/>
    </location>
</feature>
<comment type="caution">
    <text evidence="2">The sequence shown here is derived from an EMBL/GenBank/DDBJ whole genome shotgun (WGS) entry which is preliminary data.</text>
</comment>
<gene>
    <name evidence="2" type="ORF">C2G38_2028170</name>
</gene>
<keyword evidence="3" id="KW-1185">Reference proteome</keyword>
<dbReference type="OrthoDB" id="303107at2759"/>
<protein>
    <submittedName>
        <fullName evidence="2">Uncharacterized protein</fullName>
    </submittedName>
</protein>
<reference evidence="2 3" key="1">
    <citation type="submission" date="2018-06" db="EMBL/GenBank/DDBJ databases">
        <title>Comparative genomics reveals the genomic features of Rhizophagus irregularis, R. cerebriforme, R. diaphanum and Gigaspora rosea, and their symbiotic lifestyle signature.</title>
        <authorList>
            <person name="Morin E."/>
            <person name="San Clemente H."/>
            <person name="Chen E.C.H."/>
            <person name="De La Providencia I."/>
            <person name="Hainaut M."/>
            <person name="Kuo A."/>
            <person name="Kohler A."/>
            <person name="Murat C."/>
            <person name="Tang N."/>
            <person name="Roy S."/>
            <person name="Loubradou J."/>
            <person name="Henrissat B."/>
            <person name="Grigoriev I.V."/>
            <person name="Corradi N."/>
            <person name="Roux C."/>
            <person name="Martin F.M."/>
        </authorList>
    </citation>
    <scope>NUCLEOTIDE SEQUENCE [LARGE SCALE GENOMIC DNA]</scope>
    <source>
        <strain evidence="2 3">DAOM 194757</strain>
    </source>
</reference>
<dbReference type="AlphaFoldDB" id="A0A397W2H4"/>
<evidence type="ECO:0000313" key="2">
    <source>
        <dbReference type="EMBL" id="RIB28930.1"/>
    </source>
</evidence>
<proteinExistence type="predicted"/>
<feature type="region of interest" description="Disordered" evidence="1">
    <location>
        <begin position="1"/>
        <end position="23"/>
    </location>
</feature>